<dbReference type="EMBL" id="CP133548">
    <property type="protein sequence ID" value="WMS87043.1"/>
    <property type="molecule type" value="Genomic_DNA"/>
</dbReference>
<reference evidence="1 2" key="1">
    <citation type="submission" date="2023-08" db="EMBL/GenBank/DDBJ databases">
        <title>Pleionea litopenaei sp. nov., isolated from stomach of juvenile Litopenaeus vannamei.</title>
        <authorList>
            <person name="Rho A.M."/>
            <person name="Hwang C.Y."/>
        </authorList>
    </citation>
    <scope>NUCLEOTIDE SEQUENCE [LARGE SCALE GENOMIC DNA]</scope>
    <source>
        <strain evidence="1 2">HL-JVS1</strain>
    </source>
</reference>
<dbReference type="RefSeq" id="WP_309202181.1">
    <property type="nucleotide sequence ID" value="NZ_CP133548.1"/>
</dbReference>
<evidence type="ECO:0000313" key="2">
    <source>
        <dbReference type="Proteomes" id="UP001239782"/>
    </source>
</evidence>
<gene>
    <name evidence="1" type="ORF">Q9312_17685</name>
</gene>
<organism evidence="1 2">
    <name type="scientific">Pleionea litopenaei</name>
    <dbReference type="NCBI Taxonomy" id="3070815"/>
    <lineage>
        <taxon>Bacteria</taxon>
        <taxon>Pseudomonadati</taxon>
        <taxon>Pseudomonadota</taxon>
        <taxon>Gammaproteobacteria</taxon>
        <taxon>Oceanospirillales</taxon>
        <taxon>Pleioneaceae</taxon>
        <taxon>Pleionea</taxon>
    </lineage>
</organism>
<protein>
    <submittedName>
        <fullName evidence="1">Uncharacterized protein</fullName>
    </submittedName>
</protein>
<dbReference type="AlphaFoldDB" id="A0AA51RT72"/>
<dbReference type="Proteomes" id="UP001239782">
    <property type="component" value="Chromosome"/>
</dbReference>
<name>A0AA51RT72_9GAMM</name>
<dbReference type="KEGG" id="plei:Q9312_17685"/>
<sequence>MQRQTTKSLLTLAIGTLFSTSLWSNENDEIGELLYESSLMYWPVIEKCSKEVSPRYKKAYQDWLKNNKATIDAAKEALRKTMGEKATEKDVEALYKPQLDDLEMELVATTKEDLVSMCDATLEMMQENMN</sequence>
<accession>A0AA51RT72</accession>
<evidence type="ECO:0000313" key="1">
    <source>
        <dbReference type="EMBL" id="WMS87043.1"/>
    </source>
</evidence>
<keyword evidence="2" id="KW-1185">Reference proteome</keyword>
<proteinExistence type="predicted"/>